<feature type="region of interest" description="Disordered" evidence="1">
    <location>
        <begin position="50"/>
        <end position="74"/>
    </location>
</feature>
<proteinExistence type="predicted"/>
<dbReference type="SUPFAM" id="SSF52540">
    <property type="entry name" value="P-loop containing nucleoside triphosphate hydrolases"/>
    <property type="match status" value="1"/>
</dbReference>
<reference evidence="3" key="1">
    <citation type="submission" date="2014-11" db="EMBL/GenBank/DDBJ databases">
        <authorList>
            <person name="Geib S."/>
        </authorList>
    </citation>
    <scope>NUCLEOTIDE SEQUENCE</scope>
</reference>
<dbReference type="PANTHER" id="PTHR10285">
    <property type="entry name" value="URIDINE KINASE"/>
    <property type="match status" value="1"/>
</dbReference>
<keyword evidence="3" id="KW-0808">Transferase</keyword>
<feature type="domain" description="Phosphoribulokinase/uridine kinase" evidence="2">
    <location>
        <begin position="181"/>
        <end position="218"/>
    </location>
</feature>
<dbReference type="InterPro" id="IPR006083">
    <property type="entry name" value="PRK/URK"/>
</dbReference>
<reference evidence="3" key="2">
    <citation type="journal article" date="2015" name="Gigascience">
        <title>Reconstructing a comprehensive transcriptome assembly of a white-pupal translocated strain of the pest fruit fly Bactrocera cucurbitae.</title>
        <authorList>
            <person name="Sim S.B."/>
            <person name="Calla B."/>
            <person name="Hall B."/>
            <person name="DeRego T."/>
            <person name="Geib S.M."/>
        </authorList>
    </citation>
    <scope>NUCLEOTIDE SEQUENCE</scope>
</reference>
<evidence type="ECO:0000256" key="1">
    <source>
        <dbReference type="SAM" id="MobiDB-lite"/>
    </source>
</evidence>
<name>A0A0A1WT02_ZEUCU</name>
<sequence length="227" mass="24143">MSGEVTVTHNGVVCKSDIMKKIDSSTEMSLIEQPVKKLPSVTISTASICKSSTSSSSSSTSSHISGTADSGIGSLIDDRSDLTEQLYIDPNLYVDIGNGDYCCPASPTTVPGRIVSSNSLESPARTTPSRPARRQRTTSVNSQSTTANPAECIIRANNRTIYTAGRPPWYNCAGQQVEPFVIGVCGGSASGKTTVAQKIIESLSVPWVTLLSMDCFYKAIIILVFLH</sequence>
<keyword evidence="3" id="KW-0418">Kinase</keyword>
<dbReference type="GO" id="GO:0016301">
    <property type="term" value="F:kinase activity"/>
    <property type="evidence" value="ECO:0007669"/>
    <property type="project" value="UniProtKB-KW"/>
</dbReference>
<evidence type="ECO:0000259" key="2">
    <source>
        <dbReference type="Pfam" id="PF00485"/>
    </source>
</evidence>
<dbReference type="EMBL" id="GBXI01012536">
    <property type="protein sequence ID" value="JAD01756.1"/>
    <property type="molecule type" value="Transcribed_RNA"/>
</dbReference>
<dbReference type="GO" id="GO:0005524">
    <property type="term" value="F:ATP binding"/>
    <property type="evidence" value="ECO:0007669"/>
    <property type="project" value="InterPro"/>
</dbReference>
<dbReference type="InterPro" id="IPR027417">
    <property type="entry name" value="P-loop_NTPase"/>
</dbReference>
<organism evidence="3">
    <name type="scientific">Zeugodacus cucurbitae</name>
    <name type="common">Melon fruit fly</name>
    <name type="synonym">Bactrocera cucurbitae</name>
    <dbReference type="NCBI Taxonomy" id="28588"/>
    <lineage>
        <taxon>Eukaryota</taxon>
        <taxon>Metazoa</taxon>
        <taxon>Ecdysozoa</taxon>
        <taxon>Arthropoda</taxon>
        <taxon>Hexapoda</taxon>
        <taxon>Insecta</taxon>
        <taxon>Pterygota</taxon>
        <taxon>Neoptera</taxon>
        <taxon>Endopterygota</taxon>
        <taxon>Diptera</taxon>
        <taxon>Brachycera</taxon>
        <taxon>Muscomorpha</taxon>
        <taxon>Tephritoidea</taxon>
        <taxon>Tephritidae</taxon>
        <taxon>Zeugodacus</taxon>
        <taxon>Zeugodacus</taxon>
    </lineage>
</organism>
<protein>
    <submittedName>
        <fullName evidence="3">Uridine-cytidine kinase-like 1</fullName>
    </submittedName>
</protein>
<gene>
    <name evidence="3" type="primary">UCKL1_1</name>
    <name evidence="3" type="ORF">g.21264</name>
</gene>
<dbReference type="Pfam" id="PF00485">
    <property type="entry name" value="PRK"/>
    <property type="match status" value="1"/>
</dbReference>
<feature type="region of interest" description="Disordered" evidence="1">
    <location>
        <begin position="113"/>
        <end position="144"/>
    </location>
</feature>
<feature type="compositionally biased region" description="Low complexity" evidence="1">
    <location>
        <begin position="50"/>
        <end position="67"/>
    </location>
</feature>
<accession>A0A0A1WT02</accession>
<evidence type="ECO:0000313" key="3">
    <source>
        <dbReference type="EMBL" id="JAD01756.1"/>
    </source>
</evidence>
<dbReference type="Gene3D" id="3.40.50.300">
    <property type="entry name" value="P-loop containing nucleotide triphosphate hydrolases"/>
    <property type="match status" value="1"/>
</dbReference>
<dbReference type="AlphaFoldDB" id="A0A0A1WT02"/>
<dbReference type="PRINTS" id="PR00988">
    <property type="entry name" value="URIDINKINASE"/>
</dbReference>